<dbReference type="PANTHER" id="PTHR28375">
    <property type="entry name" value="PROTEIN HINDERIN"/>
    <property type="match status" value="1"/>
</dbReference>
<feature type="non-terminal residue" evidence="1">
    <location>
        <position position="66"/>
    </location>
</feature>
<dbReference type="EMBL" id="RWIC01000486">
    <property type="protein sequence ID" value="TKC43253.1"/>
    <property type="molecule type" value="Genomic_DNA"/>
</dbReference>
<evidence type="ECO:0000313" key="2">
    <source>
        <dbReference type="Proteomes" id="UP000308365"/>
    </source>
</evidence>
<gene>
    <name evidence="1" type="ORF">EI555_004381</name>
</gene>
<protein>
    <submittedName>
        <fullName evidence="1">Uncharacterized protein</fullName>
    </submittedName>
</protein>
<dbReference type="AlphaFoldDB" id="A0A4U1F254"/>
<name>A0A4U1F254_MONMO</name>
<reference evidence="2" key="1">
    <citation type="journal article" date="2019" name="IScience">
        <title>Narwhal Genome Reveals Long-Term Low Genetic Diversity despite Current Large Abundance Size.</title>
        <authorList>
            <person name="Westbury M.V."/>
            <person name="Petersen B."/>
            <person name="Garde E."/>
            <person name="Heide-Jorgensen M.P."/>
            <person name="Lorenzen E.D."/>
        </authorList>
    </citation>
    <scope>NUCLEOTIDE SEQUENCE [LARGE SCALE GENOMIC DNA]</scope>
</reference>
<dbReference type="Proteomes" id="UP000308365">
    <property type="component" value="Unassembled WGS sequence"/>
</dbReference>
<sequence length="66" mass="7038">MVNPKADVKLKTSRVTATSASMESLKGAGDSVDGQNFCRGGIKSASLKDLCLEDKRRIANLIKELA</sequence>
<accession>A0A4U1F254</accession>
<organism evidence="1 2">
    <name type="scientific">Monodon monoceros</name>
    <name type="common">Narwhal</name>
    <name type="synonym">Ceratodon monodon</name>
    <dbReference type="NCBI Taxonomy" id="40151"/>
    <lineage>
        <taxon>Eukaryota</taxon>
        <taxon>Metazoa</taxon>
        <taxon>Chordata</taxon>
        <taxon>Craniata</taxon>
        <taxon>Vertebrata</taxon>
        <taxon>Euteleostomi</taxon>
        <taxon>Mammalia</taxon>
        <taxon>Eutheria</taxon>
        <taxon>Laurasiatheria</taxon>
        <taxon>Artiodactyla</taxon>
        <taxon>Whippomorpha</taxon>
        <taxon>Cetacea</taxon>
        <taxon>Odontoceti</taxon>
        <taxon>Monodontidae</taxon>
        <taxon>Monodon</taxon>
    </lineage>
</organism>
<comment type="caution">
    <text evidence="1">The sequence shown here is derived from an EMBL/GenBank/DDBJ whole genome shotgun (WGS) entry which is preliminary data.</text>
</comment>
<proteinExistence type="predicted"/>
<dbReference type="Pfam" id="PF15369">
    <property type="entry name" value="KIAA1328"/>
    <property type="match status" value="1"/>
</dbReference>
<dbReference type="PANTHER" id="PTHR28375:SF1">
    <property type="entry name" value="PROTEIN HINDERIN"/>
    <property type="match status" value="1"/>
</dbReference>
<dbReference type="InterPro" id="IPR032736">
    <property type="entry name" value="Hinderin"/>
</dbReference>
<evidence type="ECO:0000313" key="1">
    <source>
        <dbReference type="EMBL" id="TKC43253.1"/>
    </source>
</evidence>